<evidence type="ECO:0000256" key="1">
    <source>
        <dbReference type="SAM" id="MobiDB-lite"/>
    </source>
</evidence>
<name>A0A9Q1GS80_9CARY</name>
<comment type="caution">
    <text evidence="2">The sequence shown here is derived from an EMBL/GenBank/DDBJ whole genome shotgun (WGS) entry which is preliminary data.</text>
</comment>
<accession>A0A9Q1GS80</accession>
<keyword evidence="3" id="KW-1185">Reference proteome</keyword>
<feature type="compositionally biased region" description="Basic and acidic residues" evidence="1">
    <location>
        <begin position="192"/>
        <end position="205"/>
    </location>
</feature>
<gene>
    <name evidence="2" type="ORF">Cgig2_009289</name>
</gene>
<evidence type="ECO:0000313" key="2">
    <source>
        <dbReference type="EMBL" id="KAJ8423668.1"/>
    </source>
</evidence>
<feature type="region of interest" description="Disordered" evidence="1">
    <location>
        <begin position="192"/>
        <end position="220"/>
    </location>
</feature>
<dbReference type="EMBL" id="JAKOGI010001904">
    <property type="protein sequence ID" value="KAJ8423668.1"/>
    <property type="molecule type" value="Genomic_DNA"/>
</dbReference>
<reference evidence="2" key="1">
    <citation type="submission" date="2022-04" db="EMBL/GenBank/DDBJ databases">
        <title>Carnegiea gigantea Genome sequencing and assembly v2.</title>
        <authorList>
            <person name="Copetti D."/>
            <person name="Sanderson M.J."/>
            <person name="Burquez A."/>
            <person name="Wojciechowski M.F."/>
        </authorList>
    </citation>
    <scope>NUCLEOTIDE SEQUENCE</scope>
    <source>
        <strain evidence="2">SGP5-SGP5p</strain>
        <tissue evidence="2">Aerial part</tissue>
    </source>
</reference>
<organism evidence="2 3">
    <name type="scientific">Carnegiea gigantea</name>
    <dbReference type="NCBI Taxonomy" id="171969"/>
    <lineage>
        <taxon>Eukaryota</taxon>
        <taxon>Viridiplantae</taxon>
        <taxon>Streptophyta</taxon>
        <taxon>Embryophyta</taxon>
        <taxon>Tracheophyta</taxon>
        <taxon>Spermatophyta</taxon>
        <taxon>Magnoliopsida</taxon>
        <taxon>eudicotyledons</taxon>
        <taxon>Gunneridae</taxon>
        <taxon>Pentapetalae</taxon>
        <taxon>Caryophyllales</taxon>
        <taxon>Cactineae</taxon>
        <taxon>Cactaceae</taxon>
        <taxon>Cactoideae</taxon>
        <taxon>Echinocereeae</taxon>
        <taxon>Carnegiea</taxon>
    </lineage>
</organism>
<sequence>MDGPGATVHKCTSYEAYTVFPPSPLRKDLRSLYLDFDLATAEQATAHYELPELPQAIFYMMLLNEAEKLGLLHRSRLRSLEVAVTELRWGAFESWIWLFGDRVYEAQFRPRSSSDEGARAEAATAESELPEIFQATFYAMLLNEMLELGVVHEYTTERIKSLLVGLRWSTFEVWKRIMDEVIHGAQLHRQPDEVKVNGARDRQGEGSESACPLAPSSDEE</sequence>
<protein>
    <submittedName>
        <fullName evidence="2">Uncharacterized protein</fullName>
    </submittedName>
</protein>
<dbReference type="Proteomes" id="UP001153076">
    <property type="component" value="Unassembled WGS sequence"/>
</dbReference>
<proteinExistence type="predicted"/>
<evidence type="ECO:0000313" key="3">
    <source>
        <dbReference type="Proteomes" id="UP001153076"/>
    </source>
</evidence>
<dbReference type="AlphaFoldDB" id="A0A9Q1GS80"/>